<organism evidence="6">
    <name type="scientific">marine metagenome</name>
    <dbReference type="NCBI Taxonomy" id="408172"/>
    <lineage>
        <taxon>unclassified sequences</taxon>
        <taxon>metagenomes</taxon>
        <taxon>ecological metagenomes</taxon>
    </lineage>
</organism>
<dbReference type="SUPFAM" id="SSF88713">
    <property type="entry name" value="Glycoside hydrolase/deacetylase"/>
    <property type="match status" value="1"/>
</dbReference>
<dbReference type="AlphaFoldDB" id="A0A381X6F8"/>
<evidence type="ECO:0000256" key="3">
    <source>
        <dbReference type="ARBA" id="ARBA00022801"/>
    </source>
</evidence>
<keyword evidence="3" id="KW-0378">Hydrolase</keyword>
<dbReference type="GO" id="GO:0005975">
    <property type="term" value="P:carbohydrate metabolic process"/>
    <property type="evidence" value="ECO:0007669"/>
    <property type="project" value="InterPro"/>
</dbReference>
<accession>A0A381X6F8</accession>
<sequence length="322" mass="36811">LGLNKKVFLIIVVFISCVKAGEIKNNMELTGQTWAEKLGYPKGSRVVILHADDIGMCYEANQAVKYYFKNDHIQSAAAMVPCPWFNEFAKWSLQNPKADIGLHLTLTSEWQTYRWGPVSNVRDVPGLVDADGYLWREVRDVVTHASAEEVETEIRAQIDRAKKLGLVPGHIDTHMGTLYGSAEFAAVFFKVAMEYGIPANMIEFTPARVEKFKKQGYPVTNTMIEYANNYTLPRLDDFFAVPDGKTYEEKKANFFRMIQALEPGISEIIFHPSIETEGLKRITNSWQQRVWEAKMFSDPGVIQFMKDEGIVFTNWKEIMVRF</sequence>
<keyword evidence="5" id="KW-0119">Carbohydrate metabolism</keyword>
<keyword evidence="2" id="KW-0479">Metal-binding</keyword>
<dbReference type="Gene3D" id="3.20.20.370">
    <property type="entry name" value="Glycoside hydrolase/deacetylase"/>
    <property type="match status" value="1"/>
</dbReference>
<evidence type="ECO:0000256" key="4">
    <source>
        <dbReference type="ARBA" id="ARBA00022842"/>
    </source>
</evidence>
<dbReference type="CDD" id="cd10802">
    <property type="entry name" value="YdjC_TTHB029_like"/>
    <property type="match status" value="1"/>
</dbReference>
<dbReference type="GO" id="GO:0016787">
    <property type="term" value="F:hydrolase activity"/>
    <property type="evidence" value="ECO:0007669"/>
    <property type="project" value="UniProtKB-KW"/>
</dbReference>
<evidence type="ECO:0000256" key="1">
    <source>
        <dbReference type="ARBA" id="ARBA00001946"/>
    </source>
</evidence>
<dbReference type="GO" id="GO:0019213">
    <property type="term" value="F:deacetylase activity"/>
    <property type="evidence" value="ECO:0007669"/>
    <property type="project" value="TreeGrafter"/>
</dbReference>
<feature type="non-terminal residue" evidence="6">
    <location>
        <position position="1"/>
    </location>
</feature>
<evidence type="ECO:0000256" key="5">
    <source>
        <dbReference type="ARBA" id="ARBA00023277"/>
    </source>
</evidence>
<name>A0A381X6F8_9ZZZZ</name>
<evidence type="ECO:0008006" key="7">
    <source>
        <dbReference type="Google" id="ProtNLM"/>
    </source>
</evidence>
<evidence type="ECO:0000256" key="2">
    <source>
        <dbReference type="ARBA" id="ARBA00022723"/>
    </source>
</evidence>
<dbReference type="InterPro" id="IPR006879">
    <property type="entry name" value="YdjC-like"/>
</dbReference>
<evidence type="ECO:0000313" key="6">
    <source>
        <dbReference type="EMBL" id="SVA60142.1"/>
    </source>
</evidence>
<dbReference type="PANTHER" id="PTHR31609">
    <property type="entry name" value="YDJC DEACETYLASE FAMILY MEMBER"/>
    <property type="match status" value="1"/>
</dbReference>
<comment type="cofactor">
    <cofactor evidence="1">
        <name>Mg(2+)</name>
        <dbReference type="ChEBI" id="CHEBI:18420"/>
    </cofactor>
</comment>
<proteinExistence type="predicted"/>
<dbReference type="InterPro" id="IPR011330">
    <property type="entry name" value="Glyco_hydro/deAcase_b/a-brl"/>
</dbReference>
<dbReference type="PANTHER" id="PTHR31609:SF1">
    <property type="entry name" value="CARBOHYDRATE DEACETYLASE"/>
    <property type="match status" value="1"/>
</dbReference>
<dbReference type="Pfam" id="PF04794">
    <property type="entry name" value="YdjC"/>
    <property type="match status" value="1"/>
</dbReference>
<gene>
    <name evidence="6" type="ORF">METZ01_LOCUS112996</name>
</gene>
<reference evidence="6" key="1">
    <citation type="submission" date="2018-05" db="EMBL/GenBank/DDBJ databases">
        <authorList>
            <person name="Lanie J.A."/>
            <person name="Ng W.-L."/>
            <person name="Kazmierczak K.M."/>
            <person name="Andrzejewski T.M."/>
            <person name="Davidsen T.M."/>
            <person name="Wayne K.J."/>
            <person name="Tettelin H."/>
            <person name="Glass J.I."/>
            <person name="Rusch D."/>
            <person name="Podicherti R."/>
            <person name="Tsui H.-C.T."/>
            <person name="Winkler M.E."/>
        </authorList>
    </citation>
    <scope>NUCLEOTIDE SEQUENCE</scope>
</reference>
<dbReference type="GO" id="GO:0046872">
    <property type="term" value="F:metal ion binding"/>
    <property type="evidence" value="ECO:0007669"/>
    <property type="project" value="UniProtKB-KW"/>
</dbReference>
<protein>
    <recommendedName>
        <fullName evidence="7">ChbG/HpnK family deacetylase</fullName>
    </recommendedName>
</protein>
<keyword evidence="4" id="KW-0460">Magnesium</keyword>
<dbReference type="EMBL" id="UINC01014034">
    <property type="protein sequence ID" value="SVA60142.1"/>
    <property type="molecule type" value="Genomic_DNA"/>
</dbReference>
<feature type="non-terminal residue" evidence="6">
    <location>
        <position position="322"/>
    </location>
</feature>